<keyword evidence="4" id="KW-0472">Membrane</keyword>
<dbReference type="InterPro" id="IPR011990">
    <property type="entry name" value="TPR-like_helical_dom_sf"/>
</dbReference>
<comment type="similarity">
    <text evidence="2">Belongs to the SusD family.</text>
</comment>
<protein>
    <submittedName>
        <fullName evidence="9">RagB/SusD family nutrient uptake outer membrane protein</fullName>
    </submittedName>
</protein>
<feature type="domain" description="SusD-like N-terminal" evidence="8">
    <location>
        <begin position="40"/>
        <end position="220"/>
    </location>
</feature>
<dbReference type="Pfam" id="PF07980">
    <property type="entry name" value="SusD_RagB"/>
    <property type="match status" value="1"/>
</dbReference>
<keyword evidence="5" id="KW-0998">Cell outer membrane</keyword>
<keyword evidence="10" id="KW-1185">Reference proteome</keyword>
<feature type="signal peptide" evidence="6">
    <location>
        <begin position="1"/>
        <end position="23"/>
    </location>
</feature>
<comment type="caution">
    <text evidence="9">The sequence shown here is derived from an EMBL/GenBank/DDBJ whole genome shotgun (WGS) entry which is preliminary data.</text>
</comment>
<evidence type="ECO:0000256" key="1">
    <source>
        <dbReference type="ARBA" id="ARBA00004442"/>
    </source>
</evidence>
<dbReference type="Pfam" id="PF14322">
    <property type="entry name" value="SusD-like_3"/>
    <property type="match status" value="1"/>
</dbReference>
<evidence type="ECO:0000313" key="9">
    <source>
        <dbReference type="EMBL" id="GAA4801902.1"/>
    </source>
</evidence>
<comment type="subcellular location">
    <subcellularLocation>
        <location evidence="1">Cell outer membrane</location>
    </subcellularLocation>
</comment>
<proteinExistence type="inferred from homology"/>
<dbReference type="InterPro" id="IPR033985">
    <property type="entry name" value="SusD-like_N"/>
</dbReference>
<evidence type="ECO:0000259" key="7">
    <source>
        <dbReference type="Pfam" id="PF07980"/>
    </source>
</evidence>
<dbReference type="EMBL" id="BAABIQ010000042">
    <property type="protein sequence ID" value="GAA4801902.1"/>
    <property type="molecule type" value="Genomic_DNA"/>
</dbReference>
<dbReference type="Proteomes" id="UP001501411">
    <property type="component" value="Unassembled WGS sequence"/>
</dbReference>
<feature type="domain" description="RagB/SusD" evidence="7">
    <location>
        <begin position="421"/>
        <end position="546"/>
    </location>
</feature>
<sequence length="546" mass="62031">MFKMIKYNKLFVLGFLLACSACSVDEAPYDKKTADDLLGTQTGLEAATAGNYEMMKNWVADWHILHEFAGDNVSVSGTTTDNLFYTYTYQRLPNNERTTSYWTNSYKVIVGANKVIDAIRQQDSMANAQLLAENYYLRALMHLQLVDIFGRPYNQGRDNPGVPIKLDVDAFNHPKRATVGEVYDQVEQDLLKAVDLFTTEKENVYASKEACWALLSRLYLYEEQNDKSIDYANRVINSGNYSLLPTEELAGYATIQPERNKETIFAIKFKPNVDYPDNGWGTIGSLYATILGSGWGEMYASRPYLELVREYPEDVRNNFIEPVVEKENVLWAIYVDGQSTYKWKIVTKQGDDYVYVENGKSVVLDKKADGHGGYHYFISLDGEAKRVLIDKQLAVRNGFPKYYILKCSGQEGQAHLWSPVVSRLAEMYLNRAEANAKLGNDAEALEDVNVLRKRAGIPNTGLYQVSNLKGKSVLDVVLDERRLELAYEGHRKMDVFRNKQHLDRHFPGAHLLGSNPIREVSYQDKAVVEFIPESQVLLQEGLTQNP</sequence>
<accession>A0ABP9BXE7</accession>
<evidence type="ECO:0000256" key="3">
    <source>
        <dbReference type="ARBA" id="ARBA00022729"/>
    </source>
</evidence>
<evidence type="ECO:0000256" key="6">
    <source>
        <dbReference type="SAM" id="SignalP"/>
    </source>
</evidence>
<feature type="chain" id="PRO_5047518665" evidence="6">
    <location>
        <begin position="24"/>
        <end position="546"/>
    </location>
</feature>
<organism evidence="9 10">
    <name type="scientific">Olivibacter ginsenosidimutans</name>
    <dbReference type="NCBI Taxonomy" id="1176537"/>
    <lineage>
        <taxon>Bacteria</taxon>
        <taxon>Pseudomonadati</taxon>
        <taxon>Bacteroidota</taxon>
        <taxon>Sphingobacteriia</taxon>
        <taxon>Sphingobacteriales</taxon>
        <taxon>Sphingobacteriaceae</taxon>
        <taxon>Olivibacter</taxon>
    </lineage>
</organism>
<evidence type="ECO:0000256" key="5">
    <source>
        <dbReference type="ARBA" id="ARBA00023237"/>
    </source>
</evidence>
<evidence type="ECO:0000259" key="8">
    <source>
        <dbReference type="Pfam" id="PF14322"/>
    </source>
</evidence>
<evidence type="ECO:0000256" key="4">
    <source>
        <dbReference type="ARBA" id="ARBA00023136"/>
    </source>
</evidence>
<evidence type="ECO:0000256" key="2">
    <source>
        <dbReference type="ARBA" id="ARBA00006275"/>
    </source>
</evidence>
<name>A0ABP9BXE7_9SPHI</name>
<dbReference type="InterPro" id="IPR012944">
    <property type="entry name" value="SusD_RagB_dom"/>
</dbReference>
<reference evidence="10" key="1">
    <citation type="journal article" date="2019" name="Int. J. Syst. Evol. Microbiol.">
        <title>The Global Catalogue of Microorganisms (GCM) 10K type strain sequencing project: providing services to taxonomists for standard genome sequencing and annotation.</title>
        <authorList>
            <consortium name="The Broad Institute Genomics Platform"/>
            <consortium name="The Broad Institute Genome Sequencing Center for Infectious Disease"/>
            <person name="Wu L."/>
            <person name="Ma J."/>
        </authorList>
    </citation>
    <scope>NUCLEOTIDE SEQUENCE [LARGE SCALE GENOMIC DNA]</scope>
    <source>
        <strain evidence="10">JCM 18200</strain>
    </source>
</reference>
<dbReference type="Gene3D" id="1.25.40.390">
    <property type="match status" value="1"/>
</dbReference>
<gene>
    <name evidence="9" type="ORF">GCM10023231_33450</name>
</gene>
<keyword evidence="3 6" id="KW-0732">Signal</keyword>
<evidence type="ECO:0000313" key="10">
    <source>
        <dbReference type="Proteomes" id="UP001501411"/>
    </source>
</evidence>
<dbReference type="SUPFAM" id="SSF48452">
    <property type="entry name" value="TPR-like"/>
    <property type="match status" value="1"/>
</dbReference>